<name>A0A6P2JV37_9BURK</name>
<evidence type="ECO:0000313" key="2">
    <source>
        <dbReference type="Proteomes" id="UP000494162"/>
    </source>
</evidence>
<reference evidence="1 2" key="1">
    <citation type="submission" date="2019-09" db="EMBL/GenBank/DDBJ databases">
        <authorList>
            <person name="Depoorter E."/>
        </authorList>
    </citation>
    <scope>NUCLEOTIDE SEQUENCE [LARGE SCALE GENOMIC DNA]</scope>
    <source>
        <strain evidence="1">LMG 26883</strain>
    </source>
</reference>
<sequence>MPRAFALLHLGVVLRANFLALGMGFRGEHACVVFDSVGRRHQLAAVQRAAPLDGGIARGLARLRAGDFPGSPILPPGR</sequence>
<evidence type="ECO:0000313" key="1">
    <source>
        <dbReference type="EMBL" id="VWB48409.1"/>
    </source>
</evidence>
<dbReference type="GeneID" id="93173890"/>
<dbReference type="Proteomes" id="UP000494162">
    <property type="component" value="Unassembled WGS sequence"/>
</dbReference>
<proteinExistence type="predicted"/>
<dbReference type="EMBL" id="CABVPP010000012">
    <property type="protein sequence ID" value="VWB48409.1"/>
    <property type="molecule type" value="Genomic_DNA"/>
</dbReference>
<accession>A0A6P2JV37</accession>
<gene>
    <name evidence="1" type="ORF">BPS26883_02230</name>
</gene>
<dbReference type="AlphaFoldDB" id="A0A6P2JV37"/>
<dbReference type="GO" id="GO:0003677">
    <property type="term" value="F:DNA binding"/>
    <property type="evidence" value="ECO:0007669"/>
    <property type="project" value="UniProtKB-KW"/>
</dbReference>
<keyword evidence="1" id="KW-0238">DNA-binding</keyword>
<protein>
    <submittedName>
        <fullName evidence="1">DNA-binding response regulator</fullName>
    </submittedName>
</protein>
<organism evidence="1 2">
    <name type="scientific">Burkholderia pseudomultivorans</name>
    <dbReference type="NCBI Taxonomy" id="1207504"/>
    <lineage>
        <taxon>Bacteria</taxon>
        <taxon>Pseudomonadati</taxon>
        <taxon>Pseudomonadota</taxon>
        <taxon>Betaproteobacteria</taxon>
        <taxon>Burkholderiales</taxon>
        <taxon>Burkholderiaceae</taxon>
        <taxon>Burkholderia</taxon>
        <taxon>Burkholderia cepacia complex</taxon>
    </lineage>
</organism>
<dbReference type="RefSeq" id="WP_162839288.1">
    <property type="nucleotide sequence ID" value="NZ_CABVPP010000012.1"/>
</dbReference>